<evidence type="ECO:0000313" key="1">
    <source>
        <dbReference type="EMBL" id="GAA55027.1"/>
    </source>
</evidence>
<dbReference type="EMBL" id="DF143953">
    <property type="protein sequence ID" value="GAA55027.1"/>
    <property type="molecule type" value="Genomic_DNA"/>
</dbReference>
<organism evidence="1 2">
    <name type="scientific">Clonorchis sinensis</name>
    <name type="common">Chinese liver fluke</name>
    <dbReference type="NCBI Taxonomy" id="79923"/>
    <lineage>
        <taxon>Eukaryota</taxon>
        <taxon>Metazoa</taxon>
        <taxon>Spiralia</taxon>
        <taxon>Lophotrochozoa</taxon>
        <taxon>Platyhelminthes</taxon>
        <taxon>Trematoda</taxon>
        <taxon>Digenea</taxon>
        <taxon>Opisthorchiida</taxon>
        <taxon>Opisthorchiata</taxon>
        <taxon>Opisthorchiidae</taxon>
        <taxon>Clonorchis</taxon>
    </lineage>
</organism>
<dbReference type="Proteomes" id="UP000008909">
    <property type="component" value="Unassembled WGS sequence"/>
</dbReference>
<evidence type="ECO:0008006" key="3">
    <source>
        <dbReference type="Google" id="ProtNLM"/>
    </source>
</evidence>
<protein>
    <recommendedName>
        <fullName evidence="3">Endonuclease/exonuclease/phosphatase domain-containing protein</fullName>
    </recommendedName>
</protein>
<sequence length="494" mass="57490">MLSVLPIIWLQGILHKKYLHPGYTVFEELRTPTSASFTKPDPITVLEHQTIVVDSLVWGAIVFNPGGGLQRQTISPLAPIFYQPALVFAGVRGSTYHILANSLVTRLSQRGDLRVRSPSGCARRLKFPDASAQHSHPAVVRRTKETFNDDLGKPGWRVSCRLDIPLILAANRELKAEVYRANQQSPLLDLVITNERHFVDQVIINAPLGHSDHCVLTFDFICYWARNPEPQTWIRNFCRADFSGMRIFLNQVKLGPASVEDLYRTIVQKVHEADAMFVPKKPARSRMSCKLPKGIRRLLEKRSQRFFKKLTTGNTEDELAFRKMRNRCKSEIRQWNIRNQATILDLARKNRNVLFKYMRHRRRNKPYAFSLRDRNGEPTSDPIVVSEFYRDHSSVEDSYRTIVQKVHEADAMFVPKKPARSRMSRKLPKRIRRLLEKRSQLFLKKLTTGDTEDELAFRKMRNRCKSEIRQWNIRKQATILDLTRKNRNVLFKHV</sequence>
<name>G7YPZ6_CLOSI</name>
<dbReference type="GO" id="GO:0007508">
    <property type="term" value="P:larval heart development"/>
    <property type="evidence" value="ECO:0007669"/>
    <property type="project" value="TreeGrafter"/>
</dbReference>
<accession>G7YPZ6</accession>
<dbReference type="AlphaFoldDB" id="G7YPZ6"/>
<dbReference type="GO" id="GO:0061343">
    <property type="term" value="P:cell adhesion involved in heart morphogenesis"/>
    <property type="evidence" value="ECO:0007669"/>
    <property type="project" value="TreeGrafter"/>
</dbReference>
<dbReference type="PANTHER" id="PTHR33395:SF21">
    <property type="entry name" value="PERICARDIN"/>
    <property type="match status" value="1"/>
</dbReference>
<dbReference type="PANTHER" id="PTHR33395">
    <property type="entry name" value="TRANSCRIPTASE, PUTATIVE-RELATED-RELATED"/>
    <property type="match status" value="1"/>
</dbReference>
<keyword evidence="2" id="KW-1185">Reference proteome</keyword>
<proteinExistence type="predicted"/>
<dbReference type="GO" id="GO:0031012">
    <property type="term" value="C:extracellular matrix"/>
    <property type="evidence" value="ECO:0007669"/>
    <property type="project" value="TreeGrafter"/>
</dbReference>
<reference evidence="1" key="1">
    <citation type="journal article" date="2011" name="Genome Biol.">
        <title>The draft genome of the carcinogenic human liver fluke Clonorchis sinensis.</title>
        <authorList>
            <person name="Wang X."/>
            <person name="Chen W."/>
            <person name="Huang Y."/>
            <person name="Sun J."/>
            <person name="Men J."/>
            <person name="Liu H."/>
            <person name="Luo F."/>
            <person name="Guo L."/>
            <person name="Lv X."/>
            <person name="Deng C."/>
            <person name="Zhou C."/>
            <person name="Fan Y."/>
            <person name="Li X."/>
            <person name="Huang L."/>
            <person name="Hu Y."/>
            <person name="Liang C."/>
            <person name="Hu X."/>
            <person name="Xu J."/>
            <person name="Yu X."/>
        </authorList>
    </citation>
    <scope>NUCLEOTIDE SEQUENCE [LARGE SCALE GENOMIC DNA]</scope>
    <source>
        <strain evidence="1">Henan</strain>
    </source>
</reference>
<reference key="2">
    <citation type="submission" date="2011-10" db="EMBL/GenBank/DDBJ databases">
        <title>The genome and transcriptome sequence of Clonorchis sinensis provide insights into the carcinogenic liver fluke.</title>
        <authorList>
            <person name="Wang X."/>
            <person name="Huang Y."/>
            <person name="Chen W."/>
            <person name="Liu H."/>
            <person name="Guo L."/>
            <person name="Chen Y."/>
            <person name="Luo F."/>
            <person name="Zhou W."/>
            <person name="Sun J."/>
            <person name="Mao Q."/>
            <person name="Liang P."/>
            <person name="Zhou C."/>
            <person name="Tian Y."/>
            <person name="Men J."/>
            <person name="Lv X."/>
            <person name="Huang L."/>
            <person name="Zhou J."/>
            <person name="Hu Y."/>
            <person name="Li R."/>
            <person name="Zhang F."/>
            <person name="Lei H."/>
            <person name="Li X."/>
            <person name="Hu X."/>
            <person name="Liang C."/>
            <person name="Xu J."/>
            <person name="Wu Z."/>
            <person name="Yu X."/>
        </authorList>
    </citation>
    <scope>NUCLEOTIDE SEQUENCE</scope>
    <source>
        <strain>Henan</strain>
    </source>
</reference>
<gene>
    <name evidence="1" type="ORF">CLF_106498</name>
</gene>
<evidence type="ECO:0000313" key="2">
    <source>
        <dbReference type="Proteomes" id="UP000008909"/>
    </source>
</evidence>